<dbReference type="OMA" id="DEMCEPR"/>
<evidence type="ECO:0008006" key="5">
    <source>
        <dbReference type="Google" id="ProtNLM"/>
    </source>
</evidence>
<name>U6ME89_EIMMA</name>
<feature type="transmembrane region" description="Helical" evidence="2">
    <location>
        <begin position="75"/>
        <end position="97"/>
    </location>
</feature>
<dbReference type="GeneID" id="25334993"/>
<keyword evidence="4" id="KW-1185">Reference proteome</keyword>
<feature type="transmembrane region" description="Helical" evidence="2">
    <location>
        <begin position="210"/>
        <end position="232"/>
    </location>
</feature>
<dbReference type="AlphaFoldDB" id="U6ME89"/>
<dbReference type="EMBL" id="HG722070">
    <property type="protein sequence ID" value="CDJ61378.1"/>
    <property type="molecule type" value="Genomic_DNA"/>
</dbReference>
<organism evidence="3 4">
    <name type="scientific">Eimeria maxima</name>
    <name type="common">Coccidian parasite</name>
    <dbReference type="NCBI Taxonomy" id="5804"/>
    <lineage>
        <taxon>Eukaryota</taxon>
        <taxon>Sar</taxon>
        <taxon>Alveolata</taxon>
        <taxon>Apicomplexa</taxon>
        <taxon>Conoidasida</taxon>
        <taxon>Coccidia</taxon>
        <taxon>Eucoccidiorida</taxon>
        <taxon>Eimeriorina</taxon>
        <taxon>Eimeriidae</taxon>
        <taxon>Eimeria</taxon>
    </lineage>
</organism>
<feature type="region of interest" description="Disordered" evidence="1">
    <location>
        <begin position="1"/>
        <end position="26"/>
    </location>
</feature>
<protein>
    <recommendedName>
        <fullName evidence="5">Transmembrane protein</fullName>
    </recommendedName>
</protein>
<proteinExistence type="predicted"/>
<dbReference type="RefSeq" id="XP_013338028.1">
    <property type="nucleotide sequence ID" value="XM_013482574.1"/>
</dbReference>
<dbReference type="OrthoDB" id="354656at2759"/>
<dbReference type="Proteomes" id="UP000030763">
    <property type="component" value="Unassembled WGS sequence"/>
</dbReference>
<keyword evidence="2" id="KW-1133">Transmembrane helix</keyword>
<feature type="compositionally biased region" description="Low complexity" evidence="1">
    <location>
        <begin position="7"/>
        <end position="26"/>
    </location>
</feature>
<evidence type="ECO:0000313" key="4">
    <source>
        <dbReference type="Proteomes" id="UP000030763"/>
    </source>
</evidence>
<evidence type="ECO:0000313" key="3">
    <source>
        <dbReference type="EMBL" id="CDJ61378.1"/>
    </source>
</evidence>
<dbReference type="VEuPathDB" id="ToxoDB:EMWEY_00010070"/>
<reference evidence="3" key="1">
    <citation type="submission" date="2013-10" db="EMBL/GenBank/DDBJ databases">
        <title>Genomic analysis of the causative agents of coccidiosis in chickens.</title>
        <authorList>
            <person name="Reid A.J."/>
            <person name="Blake D."/>
            <person name="Billington K."/>
            <person name="Browne H."/>
            <person name="Dunn M."/>
            <person name="Hung S."/>
            <person name="Kawahara F."/>
            <person name="Miranda-Saavedra D."/>
            <person name="Mourier T."/>
            <person name="Nagra H."/>
            <person name="Otto T.D."/>
            <person name="Rawlings N."/>
            <person name="Sanchez A."/>
            <person name="Sanders M."/>
            <person name="Subramaniam C."/>
            <person name="Tay Y."/>
            <person name="Dear P."/>
            <person name="Doerig C."/>
            <person name="Gruber A."/>
            <person name="Parkinson J."/>
            <person name="Shirley M."/>
            <person name="Wan K.L."/>
            <person name="Berriman M."/>
            <person name="Tomley F."/>
            <person name="Pain A."/>
        </authorList>
    </citation>
    <scope>NUCLEOTIDE SEQUENCE [LARGE SCALE GENOMIC DNA]</scope>
    <source>
        <strain evidence="3">Weybridge</strain>
    </source>
</reference>
<reference evidence="3" key="2">
    <citation type="submission" date="2013-10" db="EMBL/GenBank/DDBJ databases">
        <authorList>
            <person name="Aslett M."/>
        </authorList>
    </citation>
    <scope>NUCLEOTIDE SEQUENCE [LARGE SCALE GENOMIC DNA]</scope>
    <source>
        <strain evidence="3">Weybridge</strain>
    </source>
</reference>
<evidence type="ECO:0000256" key="2">
    <source>
        <dbReference type="SAM" id="Phobius"/>
    </source>
</evidence>
<keyword evidence="2" id="KW-0812">Transmembrane</keyword>
<gene>
    <name evidence="3" type="ORF">EMWEY_00010070</name>
</gene>
<evidence type="ECO:0000256" key="1">
    <source>
        <dbReference type="SAM" id="MobiDB-lite"/>
    </source>
</evidence>
<keyword evidence="2" id="KW-0472">Membrane</keyword>
<accession>U6ME89</accession>
<sequence>MDSTAASSSIDSQPPQQPSLIPSESSLNEFCEPASRAAHSEEPSEKKERLGFFAGLFLGLEGNLRRATTAATDTLGVYTLPSLFIGGSLLGVAAATISFKSRMRALRAVNATTSAAPVCAPARYYSHRTLALSPTAADSPAAAAGTSAATPHPVPCRDPQAASVIATELSRHRHQQVWDTGDDDEESGTNPEGAPRGPPSATELFTPKELATLFLLPAATILSVLSGVWLFLKWQSNITGLQHFIAATRWLAGSGPSPPRRPS</sequence>
<feature type="region of interest" description="Disordered" evidence="1">
    <location>
        <begin position="172"/>
        <end position="203"/>
    </location>
</feature>